<name>A0AAE1GI07_PETCI</name>
<sequence length="109" mass="12045">MPSPPIPSKAYQPHHLDDPVTTYVLIGMHSPIDTGTALSILPSHMDGPLHAQPAYDLVAANGSHRGNVTHNVVHINHMSGQPYFARLRRLPTEHLQEPLKEFSLMQDKG</sequence>
<organism evidence="1 2">
    <name type="scientific">Petrolisthes cinctipes</name>
    <name type="common">Flat porcelain crab</name>
    <dbReference type="NCBI Taxonomy" id="88211"/>
    <lineage>
        <taxon>Eukaryota</taxon>
        <taxon>Metazoa</taxon>
        <taxon>Ecdysozoa</taxon>
        <taxon>Arthropoda</taxon>
        <taxon>Crustacea</taxon>
        <taxon>Multicrustacea</taxon>
        <taxon>Malacostraca</taxon>
        <taxon>Eumalacostraca</taxon>
        <taxon>Eucarida</taxon>
        <taxon>Decapoda</taxon>
        <taxon>Pleocyemata</taxon>
        <taxon>Anomura</taxon>
        <taxon>Galatheoidea</taxon>
        <taxon>Porcellanidae</taxon>
        <taxon>Petrolisthes</taxon>
    </lineage>
</organism>
<dbReference type="EMBL" id="JAWQEG010000284">
    <property type="protein sequence ID" value="KAK3892157.1"/>
    <property type="molecule type" value="Genomic_DNA"/>
</dbReference>
<evidence type="ECO:0000313" key="1">
    <source>
        <dbReference type="EMBL" id="KAK3892157.1"/>
    </source>
</evidence>
<gene>
    <name evidence="1" type="ORF">Pcinc_003993</name>
</gene>
<dbReference type="AlphaFoldDB" id="A0AAE1GI07"/>
<evidence type="ECO:0000313" key="2">
    <source>
        <dbReference type="Proteomes" id="UP001286313"/>
    </source>
</evidence>
<comment type="caution">
    <text evidence="1">The sequence shown here is derived from an EMBL/GenBank/DDBJ whole genome shotgun (WGS) entry which is preliminary data.</text>
</comment>
<keyword evidence="2" id="KW-1185">Reference proteome</keyword>
<protein>
    <submittedName>
        <fullName evidence="1">Uncharacterized protein</fullName>
    </submittedName>
</protein>
<reference evidence="1" key="1">
    <citation type="submission" date="2023-10" db="EMBL/GenBank/DDBJ databases">
        <title>Genome assemblies of two species of porcelain crab, Petrolisthes cinctipes and Petrolisthes manimaculis (Anomura: Porcellanidae).</title>
        <authorList>
            <person name="Angst P."/>
        </authorList>
    </citation>
    <scope>NUCLEOTIDE SEQUENCE</scope>
    <source>
        <strain evidence="1">PB745_01</strain>
        <tissue evidence="1">Gill</tissue>
    </source>
</reference>
<proteinExistence type="predicted"/>
<dbReference type="Proteomes" id="UP001286313">
    <property type="component" value="Unassembled WGS sequence"/>
</dbReference>
<accession>A0AAE1GI07</accession>